<evidence type="ECO:0000256" key="3">
    <source>
        <dbReference type="ARBA" id="ARBA00022833"/>
    </source>
</evidence>
<sequence>MEYITSERGQQKLSYQGFIYLRDRILANGAVARECEKSRHSKCKARVKIQGDEVIQSLNEHNHDGDPARYRVPEVKHAIKRRVTGTLETAQRIVTAAVVNLPEGTAAQLPPIRHLKHAGNSEFFDYSLTT</sequence>
<dbReference type="Pfam" id="PF04500">
    <property type="entry name" value="FLYWCH"/>
    <property type="match status" value="1"/>
</dbReference>
<dbReference type="Proteomes" id="UP001347796">
    <property type="component" value="Unassembled WGS sequence"/>
</dbReference>
<gene>
    <name evidence="5" type="ORF">SNE40_010770</name>
</gene>
<name>A0AAN8K2N1_PATCE</name>
<keyword evidence="6" id="KW-1185">Reference proteome</keyword>
<proteinExistence type="predicted"/>
<dbReference type="AlphaFoldDB" id="A0AAN8K2N1"/>
<dbReference type="EMBL" id="JAZGQO010000007">
    <property type="protein sequence ID" value="KAK6183259.1"/>
    <property type="molecule type" value="Genomic_DNA"/>
</dbReference>
<evidence type="ECO:0000313" key="6">
    <source>
        <dbReference type="Proteomes" id="UP001347796"/>
    </source>
</evidence>
<evidence type="ECO:0000256" key="1">
    <source>
        <dbReference type="ARBA" id="ARBA00022723"/>
    </source>
</evidence>
<evidence type="ECO:0000256" key="2">
    <source>
        <dbReference type="ARBA" id="ARBA00022771"/>
    </source>
</evidence>
<evidence type="ECO:0000313" key="5">
    <source>
        <dbReference type="EMBL" id="KAK6183259.1"/>
    </source>
</evidence>
<keyword evidence="2" id="KW-0863">Zinc-finger</keyword>
<organism evidence="5 6">
    <name type="scientific">Patella caerulea</name>
    <name type="common">Rayed Mediterranean limpet</name>
    <dbReference type="NCBI Taxonomy" id="87958"/>
    <lineage>
        <taxon>Eukaryota</taxon>
        <taxon>Metazoa</taxon>
        <taxon>Spiralia</taxon>
        <taxon>Lophotrochozoa</taxon>
        <taxon>Mollusca</taxon>
        <taxon>Gastropoda</taxon>
        <taxon>Patellogastropoda</taxon>
        <taxon>Patelloidea</taxon>
        <taxon>Patellidae</taxon>
        <taxon>Patella</taxon>
    </lineage>
</organism>
<dbReference type="GO" id="GO:0008270">
    <property type="term" value="F:zinc ion binding"/>
    <property type="evidence" value="ECO:0007669"/>
    <property type="project" value="UniProtKB-KW"/>
</dbReference>
<evidence type="ECO:0000259" key="4">
    <source>
        <dbReference type="Pfam" id="PF04500"/>
    </source>
</evidence>
<dbReference type="Gene3D" id="2.20.25.240">
    <property type="match status" value="1"/>
</dbReference>
<feature type="domain" description="FLYWCH-type" evidence="4">
    <location>
        <begin position="3"/>
        <end position="63"/>
    </location>
</feature>
<keyword evidence="3" id="KW-0862">Zinc</keyword>
<accession>A0AAN8K2N1</accession>
<reference evidence="5 6" key="1">
    <citation type="submission" date="2024-01" db="EMBL/GenBank/DDBJ databases">
        <title>The genome of the rayed Mediterranean limpet Patella caerulea (Linnaeus, 1758).</title>
        <authorList>
            <person name="Anh-Thu Weber A."/>
            <person name="Halstead-Nussloch G."/>
        </authorList>
    </citation>
    <scope>NUCLEOTIDE SEQUENCE [LARGE SCALE GENOMIC DNA]</scope>
    <source>
        <strain evidence="5">AATW-2023a</strain>
        <tissue evidence="5">Whole specimen</tissue>
    </source>
</reference>
<comment type="caution">
    <text evidence="5">The sequence shown here is derived from an EMBL/GenBank/DDBJ whole genome shotgun (WGS) entry which is preliminary data.</text>
</comment>
<keyword evidence="1" id="KW-0479">Metal-binding</keyword>
<dbReference type="InterPro" id="IPR007588">
    <property type="entry name" value="Znf_FLYWCH"/>
</dbReference>
<protein>
    <recommendedName>
        <fullName evidence="4">FLYWCH-type domain-containing protein</fullName>
    </recommendedName>
</protein>